<reference evidence="2" key="1">
    <citation type="submission" date="2024-03" db="EMBL/GenBank/DDBJ databases">
        <title>Chitinophaga horti sp. nov., isolated from garden soil.</title>
        <authorList>
            <person name="Lee D.S."/>
            <person name="Han D.M."/>
            <person name="Baek J.H."/>
            <person name="Choi D.G."/>
            <person name="Jeon J.H."/>
            <person name="Jeon C.O."/>
        </authorList>
    </citation>
    <scope>NUCLEOTIDE SEQUENCE [LARGE SCALE GENOMIC DNA]</scope>
    <source>
        <strain evidence="2">GPA1</strain>
    </source>
</reference>
<name>A0ABZ2YMY8_9BACT</name>
<protein>
    <submittedName>
        <fullName evidence="1">Uncharacterized protein</fullName>
    </submittedName>
</protein>
<gene>
    <name evidence="1" type="ORF">WJU16_22165</name>
</gene>
<proteinExistence type="predicted"/>
<keyword evidence="2" id="KW-1185">Reference proteome</keyword>
<evidence type="ECO:0000313" key="2">
    <source>
        <dbReference type="Proteomes" id="UP001485459"/>
    </source>
</evidence>
<accession>A0ABZ2YMY8</accession>
<evidence type="ECO:0000313" key="1">
    <source>
        <dbReference type="EMBL" id="WZN40672.1"/>
    </source>
</evidence>
<dbReference type="RefSeq" id="WP_341835586.1">
    <property type="nucleotide sequence ID" value="NZ_CP149822.1"/>
</dbReference>
<dbReference type="EMBL" id="CP149822">
    <property type="protein sequence ID" value="WZN40672.1"/>
    <property type="molecule type" value="Genomic_DNA"/>
</dbReference>
<dbReference type="Proteomes" id="UP001485459">
    <property type="component" value="Chromosome"/>
</dbReference>
<sequence length="161" mass="18242">MEMHPVWKKVLEEVEFVSWYHAFAAQFQTMPAFTDHSVTEAQDMIMEFGFLKTVYDPANFLYQVEGVDDTRSIKGLGSGLKISLKEGRIEVDMAFDLDHDTRVGGKFSLIPAQMGYEGPVIPIPVFTNYKELFAALKKIFGMYEDIGNKVIDIFLAEPATM</sequence>
<organism evidence="1 2">
    <name type="scientific">Chitinophaga pollutisoli</name>
    <dbReference type="NCBI Taxonomy" id="3133966"/>
    <lineage>
        <taxon>Bacteria</taxon>
        <taxon>Pseudomonadati</taxon>
        <taxon>Bacteroidota</taxon>
        <taxon>Chitinophagia</taxon>
        <taxon>Chitinophagales</taxon>
        <taxon>Chitinophagaceae</taxon>
        <taxon>Chitinophaga</taxon>
    </lineage>
</organism>